<evidence type="ECO:0000256" key="3">
    <source>
        <dbReference type="ARBA" id="ARBA00022840"/>
    </source>
</evidence>
<evidence type="ECO:0000313" key="7">
    <source>
        <dbReference type="Proteomes" id="UP000597989"/>
    </source>
</evidence>
<sequence>MRRSDVVGVDGSETALEAVRWAAADAAAHRVPLRLVCAVPFGGTASAELPPGRGLEIVQAERQRWLLQAANAARDAAEGVEVEQELRHGKPAQVLLDESERAWRVVVGTRGLGEYTGVRLALGSTAEQVAMRASCPAVVVPGGTEPVEALRGRPVIVGVDGSPVGEQALATAYAEAAIRRVPLVAVHVWSDVVSDEWLSPDVRDWESIKQAEDLVLAERLAGWQEKYPDVAVQRVVVRDRPVRFLVEHGALGQLIVVGSRGRGGLTGMLLGSTSRALLHSAPCPVMVVRA</sequence>
<dbReference type="Pfam" id="PF00582">
    <property type="entry name" value="Usp"/>
    <property type="match status" value="2"/>
</dbReference>
<feature type="domain" description="UspA" evidence="4">
    <location>
        <begin position="153"/>
        <end position="289"/>
    </location>
</feature>
<dbReference type="PRINTS" id="PR01438">
    <property type="entry name" value="UNVRSLSTRESS"/>
</dbReference>
<feature type="domain" description="UspA" evidence="4">
    <location>
        <begin position="6"/>
        <end position="141"/>
    </location>
</feature>
<reference evidence="5" key="4">
    <citation type="submission" date="2023-12" db="EMBL/GenBank/DDBJ databases">
        <authorList>
            <person name="Sun Q."/>
            <person name="Inoue M."/>
        </authorList>
    </citation>
    <scope>NUCLEOTIDE SEQUENCE</scope>
    <source>
        <strain evidence="5">JCM 10664</strain>
    </source>
</reference>
<reference evidence="6" key="3">
    <citation type="submission" date="2020-09" db="EMBL/GenBank/DDBJ databases">
        <authorList>
            <person name="Sun Q."/>
            <person name="Zhou Y."/>
        </authorList>
    </citation>
    <scope>NUCLEOTIDE SEQUENCE</scope>
    <source>
        <strain evidence="6">CGMCC 4.7206</strain>
    </source>
</reference>
<evidence type="ECO:0000256" key="1">
    <source>
        <dbReference type="ARBA" id="ARBA00008791"/>
    </source>
</evidence>
<name>A0A917JT67_9PSEU</name>
<gene>
    <name evidence="5" type="ORF">GCM10009545_19860</name>
    <name evidence="6" type="ORF">GCM10011581_22110</name>
</gene>
<dbReference type="AlphaFoldDB" id="A0A917JT67"/>
<evidence type="ECO:0000313" key="8">
    <source>
        <dbReference type="Proteomes" id="UP001500220"/>
    </source>
</evidence>
<dbReference type="EMBL" id="BAAAHC010000008">
    <property type="protein sequence ID" value="GAA0517846.1"/>
    <property type="molecule type" value="Genomic_DNA"/>
</dbReference>
<protein>
    <submittedName>
        <fullName evidence="6">Universal stress protein</fullName>
    </submittedName>
</protein>
<keyword evidence="2" id="KW-0547">Nucleotide-binding</keyword>
<dbReference type="Gene3D" id="3.40.50.620">
    <property type="entry name" value="HUPs"/>
    <property type="match status" value="2"/>
</dbReference>
<evidence type="ECO:0000313" key="5">
    <source>
        <dbReference type="EMBL" id="GAA0517846.1"/>
    </source>
</evidence>
<dbReference type="InterPro" id="IPR014729">
    <property type="entry name" value="Rossmann-like_a/b/a_fold"/>
</dbReference>
<dbReference type="Proteomes" id="UP000597989">
    <property type="component" value="Unassembled WGS sequence"/>
</dbReference>
<dbReference type="EMBL" id="BMMT01000006">
    <property type="protein sequence ID" value="GGI84549.1"/>
    <property type="molecule type" value="Genomic_DNA"/>
</dbReference>
<accession>A0A917JT67</accession>
<reference evidence="6 7" key="1">
    <citation type="journal article" date="2014" name="Int. J. Syst. Evol. Microbiol.">
        <title>Complete genome sequence of Corynebacterium casei LMG S-19264T (=DSM 44701T), isolated from a smear-ripened cheese.</title>
        <authorList>
            <consortium name="US DOE Joint Genome Institute (JGI-PGF)"/>
            <person name="Walter F."/>
            <person name="Albersmeier A."/>
            <person name="Kalinowski J."/>
            <person name="Ruckert C."/>
        </authorList>
    </citation>
    <scope>NUCLEOTIDE SEQUENCE [LARGE SCALE GENOMIC DNA]</scope>
    <source>
        <strain evidence="6 7">CGMCC 4.7206</strain>
    </source>
</reference>
<dbReference type="PANTHER" id="PTHR46268">
    <property type="entry name" value="STRESS RESPONSE PROTEIN NHAX"/>
    <property type="match status" value="1"/>
</dbReference>
<dbReference type="RefSeq" id="WP_188987231.1">
    <property type="nucleotide sequence ID" value="NZ_BAAAHC010000008.1"/>
</dbReference>
<proteinExistence type="inferred from homology"/>
<evidence type="ECO:0000259" key="4">
    <source>
        <dbReference type="Pfam" id="PF00582"/>
    </source>
</evidence>
<dbReference type="Proteomes" id="UP001500220">
    <property type="component" value="Unassembled WGS sequence"/>
</dbReference>
<organism evidence="6 7">
    <name type="scientific">Saccharopolyspora thermophila</name>
    <dbReference type="NCBI Taxonomy" id="89367"/>
    <lineage>
        <taxon>Bacteria</taxon>
        <taxon>Bacillati</taxon>
        <taxon>Actinomycetota</taxon>
        <taxon>Actinomycetes</taxon>
        <taxon>Pseudonocardiales</taxon>
        <taxon>Pseudonocardiaceae</taxon>
        <taxon>Saccharopolyspora</taxon>
    </lineage>
</organism>
<dbReference type="InterPro" id="IPR006016">
    <property type="entry name" value="UspA"/>
</dbReference>
<keyword evidence="3" id="KW-0067">ATP-binding</keyword>
<dbReference type="SUPFAM" id="SSF52402">
    <property type="entry name" value="Adenine nucleotide alpha hydrolases-like"/>
    <property type="match status" value="2"/>
</dbReference>
<comment type="similarity">
    <text evidence="1">Belongs to the universal stress protein A family.</text>
</comment>
<keyword evidence="8" id="KW-1185">Reference proteome</keyword>
<evidence type="ECO:0000256" key="2">
    <source>
        <dbReference type="ARBA" id="ARBA00022741"/>
    </source>
</evidence>
<evidence type="ECO:0000313" key="6">
    <source>
        <dbReference type="EMBL" id="GGI84549.1"/>
    </source>
</evidence>
<dbReference type="PANTHER" id="PTHR46268:SF27">
    <property type="entry name" value="UNIVERSAL STRESS PROTEIN RV2623"/>
    <property type="match status" value="1"/>
</dbReference>
<dbReference type="GO" id="GO:0005524">
    <property type="term" value="F:ATP binding"/>
    <property type="evidence" value="ECO:0007669"/>
    <property type="project" value="UniProtKB-KW"/>
</dbReference>
<comment type="caution">
    <text evidence="6">The sequence shown here is derived from an EMBL/GenBank/DDBJ whole genome shotgun (WGS) entry which is preliminary data.</text>
</comment>
<dbReference type="InterPro" id="IPR006015">
    <property type="entry name" value="Universal_stress_UspA"/>
</dbReference>
<reference evidence="5 8" key="2">
    <citation type="journal article" date="2019" name="Int. J. Syst. Evol. Microbiol.">
        <title>The Global Catalogue of Microorganisms (GCM) 10K type strain sequencing project: providing services to taxonomists for standard genome sequencing and annotation.</title>
        <authorList>
            <consortium name="The Broad Institute Genomics Platform"/>
            <consortium name="The Broad Institute Genome Sequencing Center for Infectious Disease"/>
            <person name="Wu L."/>
            <person name="Ma J."/>
        </authorList>
    </citation>
    <scope>NUCLEOTIDE SEQUENCE [LARGE SCALE GENOMIC DNA]</scope>
    <source>
        <strain evidence="5 8">JCM 10664</strain>
    </source>
</reference>